<evidence type="ECO:0000256" key="7">
    <source>
        <dbReference type="ARBA" id="ARBA00023172"/>
    </source>
</evidence>
<evidence type="ECO:0000256" key="6">
    <source>
        <dbReference type="ARBA" id="ARBA00023125"/>
    </source>
</evidence>
<evidence type="ECO:0000259" key="10">
    <source>
        <dbReference type="Pfam" id="PF12323"/>
    </source>
</evidence>
<comment type="similarity">
    <text evidence="1">In the C-terminal section; belongs to the transposase 35 family.</text>
</comment>
<dbReference type="PANTHER" id="PTHR30405">
    <property type="entry name" value="TRANSPOSASE"/>
    <property type="match status" value="1"/>
</dbReference>
<dbReference type="Pfam" id="PF07282">
    <property type="entry name" value="Cas12f1-like_TNB"/>
    <property type="match status" value="1"/>
</dbReference>
<reference evidence="11 12" key="1">
    <citation type="submission" date="2018-06" db="EMBL/GenBank/DDBJ databases">
        <title>Comparative genomics of Brasilonema spp. strains.</title>
        <authorList>
            <person name="Alvarenga D.O."/>
            <person name="Fiore M.F."/>
            <person name="Varani A.M."/>
        </authorList>
    </citation>
    <scope>NUCLEOTIDE SEQUENCE [LARGE SCALE GENOMIC DNA]</scope>
    <source>
        <strain evidence="11 12">SPC951</strain>
    </source>
</reference>
<gene>
    <name evidence="11" type="ORF">DP116_16810</name>
</gene>
<dbReference type="RefSeq" id="WP_169156276.1">
    <property type="nucleotide sequence ID" value="NZ_CAWPJE010000125.1"/>
</dbReference>
<evidence type="ECO:0000256" key="1">
    <source>
        <dbReference type="ARBA" id="ARBA00008761"/>
    </source>
</evidence>
<dbReference type="Pfam" id="PF01385">
    <property type="entry name" value="OrfB_IS605"/>
    <property type="match status" value="1"/>
</dbReference>
<dbReference type="Pfam" id="PF12323">
    <property type="entry name" value="HTH_OrfB_IS605"/>
    <property type="match status" value="1"/>
</dbReference>
<comment type="caution">
    <text evidence="11">The sequence shown here is derived from an EMBL/GenBank/DDBJ whole genome shotgun (WGS) entry which is preliminary data.</text>
</comment>
<protein>
    <submittedName>
        <fullName evidence="11">Transposase</fullName>
    </submittedName>
</protein>
<keyword evidence="12" id="KW-1185">Reference proteome</keyword>
<evidence type="ECO:0000256" key="5">
    <source>
        <dbReference type="ARBA" id="ARBA00022833"/>
    </source>
</evidence>
<keyword evidence="6" id="KW-0238">DNA-binding</keyword>
<accession>A0ABX1P9H6</accession>
<evidence type="ECO:0000256" key="3">
    <source>
        <dbReference type="ARBA" id="ARBA00022578"/>
    </source>
</evidence>
<dbReference type="InterPro" id="IPR021027">
    <property type="entry name" value="Transposase_put_HTH"/>
</dbReference>
<keyword evidence="7" id="KW-0233">DNA recombination</keyword>
<keyword evidence="4" id="KW-0479">Metal-binding</keyword>
<evidence type="ECO:0000313" key="11">
    <source>
        <dbReference type="EMBL" id="NMG21025.1"/>
    </source>
</evidence>
<evidence type="ECO:0000256" key="4">
    <source>
        <dbReference type="ARBA" id="ARBA00022723"/>
    </source>
</evidence>
<keyword evidence="3" id="KW-0815">Transposition</keyword>
<evidence type="ECO:0000259" key="8">
    <source>
        <dbReference type="Pfam" id="PF01385"/>
    </source>
</evidence>
<dbReference type="EMBL" id="QMEB01000132">
    <property type="protein sequence ID" value="NMG21025.1"/>
    <property type="molecule type" value="Genomic_DNA"/>
</dbReference>
<evidence type="ECO:0000259" key="9">
    <source>
        <dbReference type="Pfam" id="PF07282"/>
    </source>
</evidence>
<dbReference type="PANTHER" id="PTHR30405:SF25">
    <property type="entry name" value="RNA-GUIDED DNA ENDONUCLEASE INSQ-RELATED"/>
    <property type="match status" value="1"/>
</dbReference>
<dbReference type="InterPro" id="IPR010095">
    <property type="entry name" value="Cas12f1-like_TNB"/>
</dbReference>
<feature type="domain" description="Probable transposase IS891/IS1136/IS1341" evidence="8">
    <location>
        <begin position="160"/>
        <end position="272"/>
    </location>
</feature>
<evidence type="ECO:0000256" key="2">
    <source>
        <dbReference type="ARBA" id="ARBA00011044"/>
    </source>
</evidence>
<dbReference type="NCBIfam" id="TIGR01766">
    <property type="entry name" value="IS200/IS605 family accessory protein TnpB-like domain"/>
    <property type="match status" value="1"/>
</dbReference>
<organism evidence="11 12">
    <name type="scientific">Brasilonema bromeliae SPC951</name>
    <dbReference type="NCBI Taxonomy" id="385972"/>
    <lineage>
        <taxon>Bacteria</taxon>
        <taxon>Bacillati</taxon>
        <taxon>Cyanobacteriota</taxon>
        <taxon>Cyanophyceae</taxon>
        <taxon>Nostocales</taxon>
        <taxon>Scytonemataceae</taxon>
        <taxon>Brasilonema</taxon>
        <taxon>Bromeliae group (in: Brasilonema)</taxon>
    </lineage>
</organism>
<feature type="domain" description="Cas12f1-like TNB" evidence="9">
    <location>
        <begin position="286"/>
        <end position="352"/>
    </location>
</feature>
<dbReference type="InterPro" id="IPR001959">
    <property type="entry name" value="Transposase"/>
</dbReference>
<dbReference type="NCBIfam" id="NF040570">
    <property type="entry name" value="guided_TnpB"/>
    <property type="match status" value="1"/>
</dbReference>
<dbReference type="Proteomes" id="UP000718564">
    <property type="component" value="Unassembled WGS sequence"/>
</dbReference>
<proteinExistence type="inferred from homology"/>
<evidence type="ECO:0000313" key="12">
    <source>
        <dbReference type="Proteomes" id="UP000718564"/>
    </source>
</evidence>
<sequence length="386" mass="44078">MAYKAFRTKLKLSTQQKPVMAQHAGYSRWVYNWGLKLWEQAYKDGLKPSVGMLKKFFTNHVKPQYQWMNQLSSKVYQYAFINLGEAIARFFAKKGKSPRFKKKGKADRFTIDNSGAPIKVGGLRHKLPFIGWVRTYEALPECITKKVTISQQAGDWYLSFHIEIPEASPTPKSIDRVGVDLGVNALATLSTGAVYPNLKAYRKAKHKLAKLQRLASRKQKGSNNRHKANIKVARQHRRVASIRNDYLHKITTYLAKNHGEVVIEDLNVSGMLANHKLASAIADCGFYEFRRQLEYKCERYGSSLVVVDRFYPSSQICSNCGYRQKMPLKERVYICPCCNVSRDRDLNAAINLSNWGRLDPGKPVEQVPPTVCDETGSKRFKQLCLF</sequence>
<dbReference type="InterPro" id="IPR051399">
    <property type="entry name" value="RNA-guided_DNA_endo/Transpos"/>
</dbReference>
<feature type="domain" description="Transposase putative helix-turn-helix" evidence="10">
    <location>
        <begin position="1"/>
        <end position="45"/>
    </location>
</feature>
<comment type="similarity">
    <text evidence="2">In the N-terminal section; belongs to the transposase 2 family.</text>
</comment>
<keyword evidence="5" id="KW-0862">Zinc</keyword>
<name>A0ABX1P9H6_9CYAN</name>